<dbReference type="Gene3D" id="3.10.520.10">
    <property type="entry name" value="ApbE-like domains"/>
    <property type="match status" value="1"/>
</dbReference>
<dbReference type="AlphaFoldDB" id="A0A653A8P0"/>
<sequence>MSPFEPRDYRMKAQAKGLTSFGVAVRQTDLWVQAESLLAEEARSLILEARRQIESYIAAHPEFLKALLPQKEDMFAPPLVKIMLRAGRAAGVGPMAAVAGAVAQYVGEGLLEFSPQVIVENGGDIFLATQRDATVAIYAGKSPLSGRVGIRVPAERMPLGVCTSSGSVGHSLSLGESDAVCIVCRSAALADAVATAVGNRLFKAADLASAAREASSTPGILGGVLILKDRLASWGEFELLAL</sequence>
<evidence type="ECO:0000313" key="1">
    <source>
        <dbReference type="EMBL" id="VBB44380.1"/>
    </source>
</evidence>
<proteinExistence type="predicted"/>
<dbReference type="EMBL" id="UPXX01000027">
    <property type="protein sequence ID" value="VBB44380.1"/>
    <property type="molecule type" value="Genomic_DNA"/>
</dbReference>
<reference evidence="1" key="1">
    <citation type="submission" date="2018-07" db="EMBL/GenBank/DDBJ databases">
        <authorList>
            <consortium name="Genoscope - CEA"/>
            <person name="William W."/>
        </authorList>
    </citation>
    <scope>NUCLEOTIDE SEQUENCE</scope>
    <source>
        <strain evidence="1">IK1</strain>
    </source>
</reference>
<dbReference type="SUPFAM" id="SSF143631">
    <property type="entry name" value="ApbE-like"/>
    <property type="match status" value="1"/>
</dbReference>
<dbReference type="PIRSF" id="PIRSF006421">
    <property type="entry name" value="UCP006421"/>
    <property type="match status" value="1"/>
</dbReference>
<accession>A0A653A8P0</accession>
<protein>
    <submittedName>
        <fullName evidence="1">ApbE family lipoprotein</fullName>
    </submittedName>
</protein>
<gene>
    <name evidence="1" type="ORF">TRIP_B330486</name>
</gene>
<dbReference type="InterPro" id="IPR003374">
    <property type="entry name" value="ApbE-like_sf"/>
</dbReference>
<dbReference type="InterPro" id="IPR007183">
    <property type="entry name" value="UPF0280"/>
</dbReference>
<dbReference type="NCBIfam" id="NF003323">
    <property type="entry name" value="PRK04334.1-3"/>
    <property type="match status" value="1"/>
</dbReference>
<keyword evidence="1" id="KW-0449">Lipoprotein</keyword>
<name>A0A653A8P0_UNCDX</name>
<organism evidence="1">
    <name type="scientific">Uncultured Desulfatiglans sp</name>
    <dbReference type="NCBI Taxonomy" id="1748965"/>
    <lineage>
        <taxon>Bacteria</taxon>
        <taxon>Pseudomonadati</taxon>
        <taxon>Thermodesulfobacteriota</taxon>
        <taxon>Desulfobacteria</taxon>
        <taxon>Desulfatiglandales</taxon>
        <taxon>Desulfatiglandaceae</taxon>
        <taxon>Desulfatiglans</taxon>
        <taxon>environmental samples</taxon>
    </lineage>
</organism>